<reference evidence="1" key="5">
    <citation type="submission" date="2024-05" db="EMBL/GenBank/DDBJ databases">
        <authorList>
            <person name="Sun Q."/>
            <person name="Zhou Y."/>
        </authorList>
    </citation>
    <scope>NUCLEOTIDE SEQUENCE</scope>
    <source>
        <strain evidence="1">CGMCC 1.12707</strain>
    </source>
</reference>
<proteinExistence type="predicted"/>
<protein>
    <submittedName>
        <fullName evidence="2">Uncharacterized protein</fullName>
    </submittedName>
</protein>
<dbReference type="OrthoDB" id="1030233at2"/>
<reference evidence="2" key="2">
    <citation type="submission" date="2016-11" db="EMBL/GenBank/DDBJ databases">
        <authorList>
            <person name="Jaros S."/>
            <person name="Januszkiewicz K."/>
            <person name="Wedrychowicz H."/>
        </authorList>
    </citation>
    <scope>NUCLEOTIDE SEQUENCE [LARGE SCALE GENOMIC DNA]</scope>
    <source>
        <strain evidence="2">DSM 27989</strain>
    </source>
</reference>
<gene>
    <name evidence="1" type="ORF">GCM10010984_30490</name>
    <name evidence="2" type="ORF">SAMN05443634_105151</name>
</gene>
<evidence type="ECO:0000313" key="4">
    <source>
        <dbReference type="Proteomes" id="UP000650994"/>
    </source>
</evidence>
<dbReference type="RefSeq" id="WP_072931180.1">
    <property type="nucleotide sequence ID" value="NZ_BMFL01000034.1"/>
</dbReference>
<organism evidence="2 3">
    <name type="scientific">Chishuiella changwenlii</name>
    <dbReference type="NCBI Taxonomy" id="1434701"/>
    <lineage>
        <taxon>Bacteria</taxon>
        <taxon>Pseudomonadati</taxon>
        <taxon>Bacteroidota</taxon>
        <taxon>Flavobacteriia</taxon>
        <taxon>Flavobacteriales</taxon>
        <taxon>Weeksellaceae</taxon>
        <taxon>Chishuiella</taxon>
    </lineage>
</organism>
<accession>A0A1M6X883</accession>
<sequence length="174" mass="20101">MDFKYIKKEALKRAIDNDICEEWAARINHTVNVDELLDMYIEGIDFSFSTEFLSNDFFRRNLKGHMEHKGIFLDDNPILENVKKIVCLGDSRLNLIGNQYLVSEVFLRDKTKAKIVAKDSAFIMVDIFDDVDLEVIANDSSKVCVNVYKGAKVSFKQLDDSYVKIVKKKTKTFK</sequence>
<reference evidence="3" key="3">
    <citation type="submission" date="2016-11" db="EMBL/GenBank/DDBJ databases">
        <authorList>
            <person name="Varghese N."/>
            <person name="Submissions S."/>
        </authorList>
    </citation>
    <scope>NUCLEOTIDE SEQUENCE [LARGE SCALE GENOMIC DNA]</scope>
    <source>
        <strain evidence="3">DSM 27989</strain>
    </source>
</reference>
<reference evidence="1" key="1">
    <citation type="journal article" date="2014" name="Int. J. Syst. Evol. Microbiol.">
        <title>Complete genome of a new Firmicutes species belonging to the dominant human colonic microbiota ('Ruminococcus bicirculans') reveals two chromosomes and a selective capacity to utilize plant glucans.</title>
        <authorList>
            <consortium name="NISC Comparative Sequencing Program"/>
            <person name="Wegmann U."/>
            <person name="Louis P."/>
            <person name="Goesmann A."/>
            <person name="Henrissat B."/>
            <person name="Duncan S.H."/>
            <person name="Flint H.J."/>
        </authorList>
    </citation>
    <scope>NUCLEOTIDE SEQUENCE</scope>
    <source>
        <strain evidence="1">CGMCC 1.12707</strain>
    </source>
</reference>
<dbReference type="AlphaFoldDB" id="A0A1M6X883"/>
<evidence type="ECO:0000313" key="3">
    <source>
        <dbReference type="Proteomes" id="UP000184120"/>
    </source>
</evidence>
<reference evidence="4" key="4">
    <citation type="journal article" date="2019" name="Int. J. Syst. Evol. Microbiol.">
        <title>The Global Catalogue of Microorganisms (GCM) 10K type strain sequencing project: providing services to taxonomists for standard genome sequencing and annotation.</title>
        <authorList>
            <consortium name="The Broad Institute Genomics Platform"/>
            <consortium name="The Broad Institute Genome Sequencing Center for Infectious Disease"/>
            <person name="Wu L."/>
            <person name="Ma J."/>
        </authorList>
    </citation>
    <scope>NUCLEOTIDE SEQUENCE [LARGE SCALE GENOMIC DNA]</scope>
    <source>
        <strain evidence="4">CGMCC 1.12707</strain>
    </source>
</reference>
<name>A0A1M6X883_9FLAO</name>
<dbReference type="Proteomes" id="UP000184120">
    <property type="component" value="Unassembled WGS sequence"/>
</dbReference>
<keyword evidence="4" id="KW-1185">Reference proteome</keyword>
<dbReference type="EMBL" id="BMFL01000034">
    <property type="protein sequence ID" value="GGF11341.1"/>
    <property type="molecule type" value="Genomic_DNA"/>
</dbReference>
<dbReference type="STRING" id="1434701.SAMN05443634_105151"/>
<evidence type="ECO:0000313" key="1">
    <source>
        <dbReference type="EMBL" id="GGF11341.1"/>
    </source>
</evidence>
<dbReference type="Proteomes" id="UP000650994">
    <property type="component" value="Unassembled WGS sequence"/>
</dbReference>
<evidence type="ECO:0000313" key="2">
    <source>
        <dbReference type="EMBL" id="SHL02144.1"/>
    </source>
</evidence>
<dbReference type="EMBL" id="FRBH01000005">
    <property type="protein sequence ID" value="SHL02144.1"/>
    <property type="molecule type" value="Genomic_DNA"/>
</dbReference>